<dbReference type="EMBL" id="CP033622">
    <property type="protein sequence ID" value="QIZ52542.1"/>
    <property type="molecule type" value="Genomic_DNA"/>
</dbReference>
<protein>
    <recommendedName>
        <fullName evidence="2">Protein CR006 P-loop domain-containing protein</fullName>
    </recommendedName>
</protein>
<dbReference type="Gene3D" id="3.40.50.300">
    <property type="entry name" value="P-loop containing nucleotide triphosphate hydrolases"/>
    <property type="match status" value="1"/>
</dbReference>
<organism evidence="3 4">
    <name type="scientific">Dickeya zeae</name>
    <dbReference type="NCBI Taxonomy" id="204042"/>
    <lineage>
        <taxon>Bacteria</taxon>
        <taxon>Pseudomonadati</taxon>
        <taxon>Pseudomonadota</taxon>
        <taxon>Gammaproteobacteria</taxon>
        <taxon>Enterobacterales</taxon>
        <taxon>Pectobacteriaceae</taxon>
        <taxon>Dickeya</taxon>
    </lineage>
</organism>
<name>A0AAE6Z1Y9_9GAMM</name>
<evidence type="ECO:0000313" key="4">
    <source>
        <dbReference type="Proteomes" id="UP000500801"/>
    </source>
</evidence>
<keyword evidence="1" id="KW-0175">Coiled coil</keyword>
<dbReference type="AlphaFoldDB" id="A0AAE6Z1Y9"/>
<dbReference type="SUPFAM" id="SSF52540">
    <property type="entry name" value="P-loop containing nucleoside triphosphate hydrolases"/>
    <property type="match status" value="1"/>
</dbReference>
<dbReference type="RefSeq" id="WP_168363540.1">
    <property type="nucleotide sequence ID" value="NZ_CP033622.1"/>
</dbReference>
<dbReference type="Pfam" id="PF13166">
    <property type="entry name" value="AAA_13"/>
    <property type="match status" value="1"/>
</dbReference>
<proteinExistence type="predicted"/>
<feature type="coiled-coil region" evidence="1">
    <location>
        <begin position="88"/>
        <end position="129"/>
    </location>
</feature>
<evidence type="ECO:0000313" key="3">
    <source>
        <dbReference type="EMBL" id="QIZ52542.1"/>
    </source>
</evidence>
<evidence type="ECO:0000256" key="1">
    <source>
        <dbReference type="SAM" id="Coils"/>
    </source>
</evidence>
<reference evidence="3 4" key="1">
    <citation type="submission" date="2018-11" db="EMBL/GenBank/DDBJ databases">
        <title>Complete genome sequence of Dickeya zeae strain CE1 infecting Canna edulis Ker-Gawl. in China.</title>
        <authorList>
            <person name="Zhang J."/>
            <person name="Lin B."/>
            <person name="Shen H."/>
            <person name="Jiang S."/>
            <person name="Pu X."/>
            <person name="Sun D."/>
        </authorList>
    </citation>
    <scope>NUCLEOTIDE SEQUENCE [LARGE SCALE GENOMIC DNA]</scope>
    <source>
        <strain evidence="3 4">CE1</strain>
    </source>
</reference>
<accession>A0AAE6Z1Y9</accession>
<evidence type="ECO:0000259" key="2">
    <source>
        <dbReference type="Pfam" id="PF13166"/>
    </source>
</evidence>
<dbReference type="Proteomes" id="UP000500801">
    <property type="component" value="Chromosome"/>
</dbReference>
<sequence length="744" mass="86879">MELRLKNVTSYNKNDFTKLDLHAKVNILYGQNGSGKSTISNFFYNPSDKSFNDCECQLLGNYRPLVYNSKFIEDNFYNKNEQKGIFTLSKENTEIEKEIAEKEILRESLSEKYREKKGVKEKLKENNEKNNNICIESVWSKTDSVRTSQLRNLMSGSLGSKKSFFNKVKSSPRLLSINLNLLAEEYSELLKHKNSELPLIKTIISPEISIDEINLLTTPIIDSSNSYLSETIRRLGNLDWVKKGKELYIKNQACPFCQENTITPSFITAIESIFDESYENRVNKIRIIKENYQRDTSIHFEKLKNEIELCELLNNTEKKKIISDIIILEKIVQKNLNNINEKINTPSIQVVLERDHEIEKSLGYDINECNKKITQINNKVREFKDNENIIKGKIWGGIRDLCNEEFERLNQQEVSINAEYEKINKEIDDIVRNGKENSNKIKELRSQVSNIDETIDSINSKLKTLGITGFYIEKNPEAENSYVISRSEAYNGENVYKSLSEGEKTLITFLYFLECCKGKTEKNDEDERDLFVVIDDPISSLSQNYIYDIASIIHYEIIENPITKKILILTHNLYFFHELIKLSPKSRKDKIFKRDYYLGRITKNDYSKFSDVDKNSLQNEYQSLWQILKDAEDGEVNKVIIPNVMRNILEYYFAFVHKTDELQIQLNELAKNEENTNFRAFFRFINRGSHSDSINITDMGDITPEVYMKQLRNIFKLMGNEQHYVKMIEEKDDEENVATAQVTH</sequence>
<feature type="coiled-coil region" evidence="1">
    <location>
        <begin position="366"/>
        <end position="461"/>
    </location>
</feature>
<dbReference type="InterPro" id="IPR026866">
    <property type="entry name" value="CR006_AAA"/>
</dbReference>
<feature type="domain" description="Protein CR006 P-loop" evidence="2">
    <location>
        <begin position="10"/>
        <end position="716"/>
    </location>
</feature>
<dbReference type="InterPro" id="IPR027417">
    <property type="entry name" value="P-loop_NTPase"/>
</dbReference>
<gene>
    <name evidence="3" type="ORF">DWG24_18250</name>
</gene>